<protein>
    <submittedName>
        <fullName evidence="2">Phytanoyl-CoA dioxygenase PhyH</fullName>
    </submittedName>
</protein>
<evidence type="ECO:0000313" key="3">
    <source>
        <dbReference type="Proteomes" id="UP000317422"/>
    </source>
</evidence>
<dbReference type="Pfam" id="PF05721">
    <property type="entry name" value="PhyH"/>
    <property type="match status" value="1"/>
</dbReference>
<gene>
    <name evidence="2" type="ORF">FHX37_4567</name>
</gene>
<keyword evidence="2" id="KW-0560">Oxidoreductase</keyword>
<dbReference type="AlphaFoldDB" id="A0A543N7Q6"/>
<comment type="caution">
    <text evidence="2">The sequence shown here is derived from an EMBL/GenBank/DDBJ whole genome shotgun (WGS) entry which is preliminary data.</text>
</comment>
<dbReference type="OrthoDB" id="9798771at2"/>
<dbReference type="Proteomes" id="UP000317422">
    <property type="component" value="Unassembled WGS sequence"/>
</dbReference>
<keyword evidence="3" id="KW-1185">Reference proteome</keyword>
<name>A0A543N7Q6_9ACTN</name>
<feature type="region of interest" description="Disordered" evidence="1">
    <location>
        <begin position="217"/>
        <end position="258"/>
    </location>
</feature>
<organism evidence="2 3">
    <name type="scientific">Haloactinospora alba</name>
    <dbReference type="NCBI Taxonomy" id="405555"/>
    <lineage>
        <taxon>Bacteria</taxon>
        <taxon>Bacillati</taxon>
        <taxon>Actinomycetota</taxon>
        <taxon>Actinomycetes</taxon>
        <taxon>Streptosporangiales</taxon>
        <taxon>Nocardiopsidaceae</taxon>
        <taxon>Haloactinospora</taxon>
    </lineage>
</organism>
<dbReference type="EMBL" id="VFQC01000003">
    <property type="protein sequence ID" value="TQN27837.1"/>
    <property type="molecule type" value="Genomic_DNA"/>
</dbReference>
<keyword evidence="2" id="KW-0223">Dioxygenase</keyword>
<accession>A0A543N7Q6</accession>
<dbReference type="SUPFAM" id="SSF51197">
    <property type="entry name" value="Clavaminate synthase-like"/>
    <property type="match status" value="1"/>
</dbReference>
<sequence>MADPGLSGDDVAGFVERGFVRLPEAFPRELAEQGRDALAREAGVDTGDPATWTQPVIRLGGYSREPFAAASDTPGLRAAFDRLAGEGGWKPLGGLGTFPLRFPHPDDPGDTGWHVDASFTGEQGDMRLNVRSHGRALLMLFLFSDAGEDDAPTVARAGSHLDVARLLEPYGEAGAEFFELSAAAEAASAHRPTAPATGRAGDVYLCHPFLVHSAQPHRGSAPKFMAQPPLPPAAEFDPQGGNGPRSPVEEAIRRGLGR</sequence>
<dbReference type="Gene3D" id="2.60.120.620">
    <property type="entry name" value="q2cbj1_9rhob like domain"/>
    <property type="match status" value="1"/>
</dbReference>
<dbReference type="RefSeq" id="WP_141926246.1">
    <property type="nucleotide sequence ID" value="NZ_VFQC01000003.1"/>
</dbReference>
<dbReference type="InterPro" id="IPR008775">
    <property type="entry name" value="Phytyl_CoA_dOase-like"/>
</dbReference>
<evidence type="ECO:0000313" key="2">
    <source>
        <dbReference type="EMBL" id="TQN27837.1"/>
    </source>
</evidence>
<feature type="compositionally biased region" description="Basic and acidic residues" evidence="1">
    <location>
        <begin position="247"/>
        <end position="258"/>
    </location>
</feature>
<evidence type="ECO:0000256" key="1">
    <source>
        <dbReference type="SAM" id="MobiDB-lite"/>
    </source>
</evidence>
<dbReference type="GO" id="GO:0016706">
    <property type="term" value="F:2-oxoglutarate-dependent dioxygenase activity"/>
    <property type="evidence" value="ECO:0007669"/>
    <property type="project" value="UniProtKB-ARBA"/>
</dbReference>
<reference evidence="2 3" key="1">
    <citation type="submission" date="2019-06" db="EMBL/GenBank/DDBJ databases">
        <title>Sequencing the genomes of 1000 actinobacteria strains.</title>
        <authorList>
            <person name="Klenk H.-P."/>
        </authorList>
    </citation>
    <scope>NUCLEOTIDE SEQUENCE [LARGE SCALE GENOMIC DNA]</scope>
    <source>
        <strain evidence="2 3">DSM 45015</strain>
    </source>
</reference>
<proteinExistence type="predicted"/>